<dbReference type="AlphaFoldDB" id="A0AA36FVB8"/>
<keyword evidence="2" id="KW-1185">Reference proteome</keyword>
<accession>A0AA36FVB8</accession>
<organism evidence="1 2">
    <name type="scientific">Mesorhabditis spiculigera</name>
    <dbReference type="NCBI Taxonomy" id="96644"/>
    <lineage>
        <taxon>Eukaryota</taxon>
        <taxon>Metazoa</taxon>
        <taxon>Ecdysozoa</taxon>
        <taxon>Nematoda</taxon>
        <taxon>Chromadorea</taxon>
        <taxon>Rhabditida</taxon>
        <taxon>Rhabditina</taxon>
        <taxon>Rhabditomorpha</taxon>
        <taxon>Rhabditoidea</taxon>
        <taxon>Rhabditidae</taxon>
        <taxon>Mesorhabditinae</taxon>
        <taxon>Mesorhabditis</taxon>
    </lineage>
</organism>
<feature type="non-terminal residue" evidence="1">
    <location>
        <position position="1"/>
    </location>
</feature>
<evidence type="ECO:0000313" key="2">
    <source>
        <dbReference type="Proteomes" id="UP001177023"/>
    </source>
</evidence>
<evidence type="ECO:0000313" key="1">
    <source>
        <dbReference type="EMBL" id="CAJ0563458.1"/>
    </source>
</evidence>
<sequence length="90" mass="10286">MNNQVIYPFTTLRPSIDRIKFQVERLAASIHDIELNGEAAGQQIADRGEQTWNNIKDHFTKENQTIDNVDKLVDVVNAKFSDWPVDALFA</sequence>
<name>A0AA36FVB8_9BILA</name>
<dbReference type="EMBL" id="CATQJA010000716">
    <property type="protein sequence ID" value="CAJ0563458.1"/>
    <property type="molecule type" value="Genomic_DNA"/>
</dbReference>
<protein>
    <submittedName>
        <fullName evidence="1">Uncharacterized protein</fullName>
    </submittedName>
</protein>
<reference evidence="1" key="1">
    <citation type="submission" date="2023-06" db="EMBL/GenBank/DDBJ databases">
        <authorList>
            <person name="Delattre M."/>
        </authorList>
    </citation>
    <scope>NUCLEOTIDE SEQUENCE</scope>
    <source>
        <strain evidence="1">AF72</strain>
    </source>
</reference>
<comment type="caution">
    <text evidence="1">The sequence shown here is derived from an EMBL/GenBank/DDBJ whole genome shotgun (WGS) entry which is preliminary data.</text>
</comment>
<gene>
    <name evidence="1" type="ORF">MSPICULIGERA_LOCUS2447</name>
</gene>
<proteinExistence type="predicted"/>
<dbReference type="Proteomes" id="UP001177023">
    <property type="component" value="Unassembled WGS sequence"/>
</dbReference>